<organism evidence="2 3">
    <name type="scientific">Lysobacter daejeonensis GH1-9</name>
    <dbReference type="NCBI Taxonomy" id="1385517"/>
    <lineage>
        <taxon>Bacteria</taxon>
        <taxon>Pseudomonadati</taxon>
        <taxon>Pseudomonadota</taxon>
        <taxon>Gammaproteobacteria</taxon>
        <taxon>Lysobacterales</taxon>
        <taxon>Lysobacteraceae</taxon>
        <taxon>Aerolutibacter</taxon>
    </lineage>
</organism>
<evidence type="ECO:0000256" key="1">
    <source>
        <dbReference type="SAM" id="MobiDB-lite"/>
    </source>
</evidence>
<dbReference type="OrthoDB" id="6025757at2"/>
<dbReference type="eggNOG" id="ENOG5031XRK">
    <property type="taxonomic scope" value="Bacteria"/>
</dbReference>
<proteinExistence type="predicted"/>
<accession>A0A0A0EYP8</accession>
<evidence type="ECO:0000313" key="2">
    <source>
        <dbReference type="EMBL" id="KGM55679.1"/>
    </source>
</evidence>
<dbReference type="Pfam" id="PF11445">
    <property type="entry name" value="DUF2894"/>
    <property type="match status" value="1"/>
</dbReference>
<evidence type="ECO:0008006" key="4">
    <source>
        <dbReference type="Google" id="ProtNLM"/>
    </source>
</evidence>
<comment type="caution">
    <text evidence="2">The sequence shown here is derived from an EMBL/GenBank/DDBJ whole genome shotgun (WGS) entry which is preliminary data.</text>
</comment>
<evidence type="ECO:0000313" key="3">
    <source>
        <dbReference type="Proteomes" id="UP000029998"/>
    </source>
</evidence>
<protein>
    <recommendedName>
        <fullName evidence="4">DUF2894 domain-containing protein</fullName>
    </recommendedName>
</protein>
<dbReference type="InterPro" id="IPR021549">
    <property type="entry name" value="DUF2894"/>
</dbReference>
<sequence>MSHEAARARSMLAAWLEDSADRLDPVRFQRIMAFGQRTAAQEGDVRRLLDERLVELVNAYADDLATATATARSANSGAPRAARGTAMADLIQHIASNTPQRDAVPSDASPSRSCSPVFDDLRQVCAEVRTESQLRQALTPAPADAGPLNSASLVHRALTRMRDVSPEYLEHFVAYVDALSALEPICAKNMPATEGMPTATGSRKASPSKPRRRPA</sequence>
<gene>
    <name evidence="2" type="ORF">N800_13320</name>
</gene>
<dbReference type="STRING" id="1385517.N800_13320"/>
<dbReference type="Proteomes" id="UP000029998">
    <property type="component" value="Unassembled WGS sequence"/>
</dbReference>
<dbReference type="AlphaFoldDB" id="A0A0A0EYP8"/>
<name>A0A0A0EYP8_9GAMM</name>
<feature type="region of interest" description="Disordered" evidence="1">
    <location>
        <begin position="191"/>
        <end position="215"/>
    </location>
</feature>
<dbReference type="EMBL" id="AVPU01000004">
    <property type="protein sequence ID" value="KGM55679.1"/>
    <property type="molecule type" value="Genomic_DNA"/>
</dbReference>
<reference evidence="2 3" key="1">
    <citation type="submission" date="2013-08" db="EMBL/GenBank/DDBJ databases">
        <title>Genome sequencing of Lysobacter.</title>
        <authorList>
            <person name="Zhang S."/>
            <person name="Wang G."/>
        </authorList>
    </citation>
    <scope>NUCLEOTIDE SEQUENCE [LARGE SCALE GENOMIC DNA]</scope>
    <source>
        <strain evidence="2 3">GH1-9</strain>
    </source>
</reference>
<keyword evidence="3" id="KW-1185">Reference proteome</keyword>